<evidence type="ECO:0000256" key="1">
    <source>
        <dbReference type="SAM" id="MobiDB-lite"/>
    </source>
</evidence>
<evidence type="ECO:0000313" key="3">
    <source>
        <dbReference type="Proteomes" id="UP000275078"/>
    </source>
</evidence>
<proteinExistence type="predicted"/>
<dbReference type="AlphaFoldDB" id="A0A3N4HRZ1"/>
<sequence length="219" mass="23894">MSGSRLCPVCARPQNRHTSSRCPYPGCSSVTSIYQNGETCVDCQYHRYGGSSSYMPPQGANYGSSMTATAGGSSSSYGGYGRPGVSSYGQSSRPGELQSSAREHITGRYDSNHQLKYDLEYRKAKKQAGAYYDTWPKAELDASYLGTDLSRTPAPPSLYSTHRPSGQVPNQGRDCCPRCNGYMWNNSTCNRGSSGRCTSWVATCANCRYVKAGCHHYSR</sequence>
<accession>A0A3N4HRZ1</accession>
<feature type="region of interest" description="Disordered" evidence="1">
    <location>
        <begin position="66"/>
        <end position="109"/>
    </location>
</feature>
<evidence type="ECO:0000313" key="2">
    <source>
        <dbReference type="EMBL" id="RPA76592.1"/>
    </source>
</evidence>
<feature type="compositionally biased region" description="Low complexity" evidence="1">
    <location>
        <begin position="66"/>
        <end position="89"/>
    </location>
</feature>
<dbReference type="EMBL" id="ML119741">
    <property type="protein sequence ID" value="RPA76592.1"/>
    <property type="molecule type" value="Genomic_DNA"/>
</dbReference>
<dbReference type="Proteomes" id="UP000275078">
    <property type="component" value="Unassembled WGS sequence"/>
</dbReference>
<reference evidence="2 3" key="1">
    <citation type="journal article" date="2018" name="Nat. Ecol. Evol.">
        <title>Pezizomycetes genomes reveal the molecular basis of ectomycorrhizal truffle lifestyle.</title>
        <authorList>
            <person name="Murat C."/>
            <person name="Payen T."/>
            <person name="Noel B."/>
            <person name="Kuo A."/>
            <person name="Morin E."/>
            <person name="Chen J."/>
            <person name="Kohler A."/>
            <person name="Krizsan K."/>
            <person name="Balestrini R."/>
            <person name="Da Silva C."/>
            <person name="Montanini B."/>
            <person name="Hainaut M."/>
            <person name="Levati E."/>
            <person name="Barry K.W."/>
            <person name="Belfiori B."/>
            <person name="Cichocki N."/>
            <person name="Clum A."/>
            <person name="Dockter R.B."/>
            <person name="Fauchery L."/>
            <person name="Guy J."/>
            <person name="Iotti M."/>
            <person name="Le Tacon F."/>
            <person name="Lindquist E.A."/>
            <person name="Lipzen A."/>
            <person name="Malagnac F."/>
            <person name="Mello A."/>
            <person name="Molinier V."/>
            <person name="Miyauchi S."/>
            <person name="Poulain J."/>
            <person name="Riccioni C."/>
            <person name="Rubini A."/>
            <person name="Sitrit Y."/>
            <person name="Splivallo R."/>
            <person name="Traeger S."/>
            <person name="Wang M."/>
            <person name="Zifcakova L."/>
            <person name="Wipf D."/>
            <person name="Zambonelli A."/>
            <person name="Paolocci F."/>
            <person name="Nowrousian M."/>
            <person name="Ottonello S."/>
            <person name="Baldrian P."/>
            <person name="Spatafora J.W."/>
            <person name="Henrissat B."/>
            <person name="Nagy L.G."/>
            <person name="Aury J.M."/>
            <person name="Wincker P."/>
            <person name="Grigoriev I.V."/>
            <person name="Bonfante P."/>
            <person name="Martin F.M."/>
        </authorList>
    </citation>
    <scope>NUCLEOTIDE SEQUENCE [LARGE SCALE GENOMIC DNA]</scope>
    <source>
        <strain evidence="2 3">RN42</strain>
    </source>
</reference>
<organism evidence="2 3">
    <name type="scientific">Ascobolus immersus RN42</name>
    <dbReference type="NCBI Taxonomy" id="1160509"/>
    <lineage>
        <taxon>Eukaryota</taxon>
        <taxon>Fungi</taxon>
        <taxon>Dikarya</taxon>
        <taxon>Ascomycota</taxon>
        <taxon>Pezizomycotina</taxon>
        <taxon>Pezizomycetes</taxon>
        <taxon>Pezizales</taxon>
        <taxon>Ascobolaceae</taxon>
        <taxon>Ascobolus</taxon>
    </lineage>
</organism>
<gene>
    <name evidence="2" type="ORF">BJ508DRAFT_310901</name>
</gene>
<name>A0A3N4HRZ1_ASCIM</name>
<protein>
    <submittedName>
        <fullName evidence="2">Uncharacterized protein</fullName>
    </submittedName>
</protein>
<keyword evidence="3" id="KW-1185">Reference proteome</keyword>
<feature type="compositionally biased region" description="Polar residues" evidence="1">
    <location>
        <begin position="90"/>
        <end position="100"/>
    </location>
</feature>